<evidence type="ECO:0000256" key="5">
    <source>
        <dbReference type="ARBA" id="ARBA00023049"/>
    </source>
</evidence>
<dbReference type="InterPro" id="IPR001405">
    <property type="entry name" value="UPF0758"/>
</dbReference>
<dbReference type="InterPro" id="IPR037518">
    <property type="entry name" value="MPN"/>
</dbReference>
<reference evidence="8 9" key="1">
    <citation type="submission" date="2020-08" db="EMBL/GenBank/DDBJ databases">
        <title>Bridging the membrane lipid divide: bacteria of the FCB group superphylum have the potential to synthesize archaeal ether lipids.</title>
        <authorList>
            <person name="Villanueva L."/>
            <person name="Von Meijenfeldt F.A.B."/>
            <person name="Westbye A.B."/>
            <person name="Yadav S."/>
            <person name="Hopmans E.C."/>
            <person name="Dutilh B.E."/>
            <person name="Sinninghe Damste J.S."/>
        </authorList>
    </citation>
    <scope>NUCLEOTIDE SEQUENCE [LARGE SCALE GENOMIC DNA]</scope>
    <source>
        <strain evidence="8">NIOZ-UU17</strain>
    </source>
</reference>
<dbReference type="InterPro" id="IPR010994">
    <property type="entry name" value="RuvA_2-like"/>
</dbReference>
<dbReference type="Pfam" id="PF20582">
    <property type="entry name" value="UPF0758_N"/>
    <property type="match status" value="1"/>
</dbReference>
<keyword evidence="4" id="KW-0862">Zinc</keyword>
<dbReference type="Gene3D" id="3.40.140.10">
    <property type="entry name" value="Cytidine Deaminase, domain 2"/>
    <property type="match status" value="1"/>
</dbReference>
<dbReference type="PROSITE" id="PS01302">
    <property type="entry name" value="UPF0758"/>
    <property type="match status" value="1"/>
</dbReference>
<dbReference type="PROSITE" id="PS50249">
    <property type="entry name" value="MPN"/>
    <property type="match status" value="1"/>
</dbReference>
<keyword evidence="3" id="KW-0378">Hydrolase</keyword>
<dbReference type="SUPFAM" id="SSF102712">
    <property type="entry name" value="JAB1/MPN domain"/>
    <property type="match status" value="1"/>
</dbReference>
<evidence type="ECO:0000256" key="1">
    <source>
        <dbReference type="ARBA" id="ARBA00022670"/>
    </source>
</evidence>
<gene>
    <name evidence="8" type="primary">radC</name>
    <name evidence="8" type="ORF">H8D96_01535</name>
</gene>
<comment type="similarity">
    <text evidence="6">Belongs to the UPF0758 family.</text>
</comment>
<evidence type="ECO:0000256" key="4">
    <source>
        <dbReference type="ARBA" id="ARBA00022833"/>
    </source>
</evidence>
<dbReference type="NCBIfam" id="TIGR00608">
    <property type="entry name" value="radc"/>
    <property type="match status" value="1"/>
</dbReference>
<dbReference type="GO" id="GO:0006508">
    <property type="term" value="P:proteolysis"/>
    <property type="evidence" value="ECO:0007669"/>
    <property type="project" value="UniProtKB-KW"/>
</dbReference>
<evidence type="ECO:0000313" key="9">
    <source>
        <dbReference type="Proteomes" id="UP000605201"/>
    </source>
</evidence>
<dbReference type="Gene3D" id="1.10.150.20">
    <property type="entry name" value="5' to 3' exonuclease, C-terminal subdomain"/>
    <property type="match status" value="1"/>
</dbReference>
<accession>A0A8J6NXZ0</accession>
<dbReference type="PANTHER" id="PTHR30471">
    <property type="entry name" value="DNA REPAIR PROTEIN RADC"/>
    <property type="match status" value="1"/>
</dbReference>
<evidence type="ECO:0000259" key="7">
    <source>
        <dbReference type="PROSITE" id="PS50249"/>
    </source>
</evidence>
<dbReference type="InterPro" id="IPR025657">
    <property type="entry name" value="RadC_JAB"/>
</dbReference>
<protein>
    <submittedName>
        <fullName evidence="8">DNA repair protein RadC</fullName>
    </submittedName>
</protein>
<dbReference type="PANTHER" id="PTHR30471:SF3">
    <property type="entry name" value="UPF0758 PROTEIN YEES-RELATED"/>
    <property type="match status" value="1"/>
</dbReference>
<dbReference type="AlphaFoldDB" id="A0A8J6NXZ0"/>
<sequence>MAESKRHKGEGHRQRLREKFLKSGLLGFHDYEVIELLLTLVTPRKDCKTAAKSALKRFKTLPGVLEASTKELCEVEGIGPKNLLGIKLVKAVGDRYLEHKLIEKDPLNNSKELFDYLYHNIRDKSRECFNVIFLDAKNRVITTETLFEGTLTASSVYPREVVAAALNHHAAALIFAHNHPSGDPEPSAEDVAITRRLVFSCKVVGITVHEHLIVGNNRYFSFADQGYIARMNREFDTQTQNG</sequence>
<dbReference type="GO" id="GO:0008237">
    <property type="term" value="F:metallopeptidase activity"/>
    <property type="evidence" value="ECO:0007669"/>
    <property type="project" value="UniProtKB-KW"/>
</dbReference>
<name>A0A8J6NXZ0_9BACT</name>
<dbReference type="InterPro" id="IPR020891">
    <property type="entry name" value="UPF0758_CS"/>
</dbReference>
<evidence type="ECO:0000256" key="2">
    <source>
        <dbReference type="ARBA" id="ARBA00022723"/>
    </source>
</evidence>
<dbReference type="EMBL" id="JACNIG010000057">
    <property type="protein sequence ID" value="MBC8430578.1"/>
    <property type="molecule type" value="Genomic_DNA"/>
</dbReference>
<keyword evidence="2" id="KW-0479">Metal-binding</keyword>
<dbReference type="GO" id="GO:0046872">
    <property type="term" value="F:metal ion binding"/>
    <property type="evidence" value="ECO:0007669"/>
    <property type="project" value="UniProtKB-KW"/>
</dbReference>
<keyword evidence="1" id="KW-0645">Protease</keyword>
<feature type="domain" description="MPN" evidence="7">
    <location>
        <begin position="106"/>
        <end position="228"/>
    </location>
</feature>
<dbReference type="InterPro" id="IPR046778">
    <property type="entry name" value="UPF0758_N"/>
</dbReference>
<evidence type="ECO:0000256" key="3">
    <source>
        <dbReference type="ARBA" id="ARBA00022801"/>
    </source>
</evidence>
<dbReference type="SUPFAM" id="SSF47781">
    <property type="entry name" value="RuvA domain 2-like"/>
    <property type="match status" value="1"/>
</dbReference>
<dbReference type="NCBIfam" id="NF000642">
    <property type="entry name" value="PRK00024.1"/>
    <property type="match status" value="1"/>
</dbReference>
<proteinExistence type="inferred from homology"/>
<dbReference type="CDD" id="cd08071">
    <property type="entry name" value="MPN_DUF2466"/>
    <property type="match status" value="1"/>
</dbReference>
<evidence type="ECO:0000256" key="6">
    <source>
        <dbReference type="RuleBase" id="RU003797"/>
    </source>
</evidence>
<dbReference type="Proteomes" id="UP000605201">
    <property type="component" value="Unassembled WGS sequence"/>
</dbReference>
<dbReference type="Pfam" id="PF04002">
    <property type="entry name" value="RadC"/>
    <property type="match status" value="1"/>
</dbReference>
<organism evidence="8 9">
    <name type="scientific">Candidatus Desulfatibia vada</name>
    <dbReference type="NCBI Taxonomy" id="2841696"/>
    <lineage>
        <taxon>Bacteria</taxon>
        <taxon>Pseudomonadati</taxon>
        <taxon>Thermodesulfobacteriota</taxon>
        <taxon>Desulfobacteria</taxon>
        <taxon>Desulfobacterales</taxon>
        <taxon>Desulfobacterales incertae sedis</taxon>
        <taxon>Candidatus Desulfatibia</taxon>
    </lineage>
</organism>
<keyword evidence="5" id="KW-0482">Metalloprotease</keyword>
<evidence type="ECO:0000313" key="8">
    <source>
        <dbReference type="EMBL" id="MBC8430578.1"/>
    </source>
</evidence>
<comment type="caution">
    <text evidence="8">The sequence shown here is derived from an EMBL/GenBank/DDBJ whole genome shotgun (WGS) entry which is preliminary data.</text>
</comment>